<keyword evidence="8" id="KW-1133">Transmembrane helix</keyword>
<dbReference type="PANTHER" id="PTHR47255:SF4">
    <property type="entry name" value="GATA ZINC FINGER DOMAIN-CONTAINING PROTEIN 12"/>
    <property type="match status" value="1"/>
</dbReference>
<evidence type="ECO:0000256" key="3">
    <source>
        <dbReference type="ARBA" id="ARBA00022833"/>
    </source>
</evidence>
<dbReference type="InterPro" id="IPR000679">
    <property type="entry name" value="Znf_GATA"/>
</dbReference>
<dbReference type="GO" id="GO:0000976">
    <property type="term" value="F:transcription cis-regulatory region binding"/>
    <property type="evidence" value="ECO:0000318"/>
    <property type="project" value="GO_Central"/>
</dbReference>
<evidence type="ECO:0000256" key="4">
    <source>
        <dbReference type="ARBA" id="ARBA00023015"/>
    </source>
</evidence>
<feature type="region of interest" description="Disordered" evidence="7">
    <location>
        <begin position="139"/>
        <end position="171"/>
    </location>
</feature>
<name>A0A2I4GPG9_JUGRE</name>
<keyword evidence="8" id="KW-0812">Transmembrane</keyword>
<keyword evidence="4" id="KW-0805">Transcription regulation</keyword>
<dbReference type="PROSITE" id="PS00344">
    <property type="entry name" value="GATA_ZN_FINGER_1"/>
    <property type="match status" value="1"/>
</dbReference>
<dbReference type="RefSeq" id="XP_018845796.1">
    <property type="nucleotide sequence ID" value="XM_018990251.2"/>
</dbReference>
<dbReference type="GO" id="GO:0006355">
    <property type="term" value="P:regulation of DNA-templated transcription"/>
    <property type="evidence" value="ECO:0000318"/>
    <property type="project" value="GO_Central"/>
</dbReference>
<dbReference type="GeneID" id="109009675"/>
<dbReference type="PANTHER" id="PTHR47255">
    <property type="entry name" value="GATA TRANSCRIPTION FACTOR 22-RELATED"/>
    <property type="match status" value="1"/>
</dbReference>
<organism evidence="9 10">
    <name type="scientific">Juglans regia</name>
    <name type="common">English walnut</name>
    <dbReference type="NCBI Taxonomy" id="51240"/>
    <lineage>
        <taxon>Eukaryota</taxon>
        <taxon>Viridiplantae</taxon>
        <taxon>Streptophyta</taxon>
        <taxon>Embryophyta</taxon>
        <taxon>Tracheophyta</taxon>
        <taxon>Spermatophyta</taxon>
        <taxon>Magnoliopsida</taxon>
        <taxon>eudicotyledons</taxon>
        <taxon>Gunneridae</taxon>
        <taxon>Pentapetalae</taxon>
        <taxon>rosids</taxon>
        <taxon>fabids</taxon>
        <taxon>Fagales</taxon>
        <taxon>Juglandaceae</taxon>
        <taxon>Juglans</taxon>
    </lineage>
</organism>
<keyword evidence="5" id="KW-0238">DNA-binding</keyword>
<dbReference type="KEGG" id="jre:109009675"/>
<keyword evidence="1" id="KW-0479">Metal-binding</keyword>
<dbReference type="SUPFAM" id="SSF57716">
    <property type="entry name" value="Glucocorticoid receptor-like (DNA-binding domain)"/>
    <property type="match status" value="1"/>
</dbReference>
<dbReference type="Pfam" id="PF00320">
    <property type="entry name" value="GATA"/>
    <property type="match status" value="1"/>
</dbReference>
<evidence type="ECO:0000313" key="9">
    <source>
        <dbReference type="Proteomes" id="UP000235220"/>
    </source>
</evidence>
<dbReference type="Gramene" id="Jr06_04220_p1">
    <property type="protein sequence ID" value="cds.Jr06_04220_p1"/>
    <property type="gene ID" value="Jr06_04220"/>
</dbReference>
<keyword evidence="2" id="KW-0863">Zinc-finger</keyword>
<dbReference type="InterPro" id="IPR052138">
    <property type="entry name" value="GATA_ZnFinger_Domain"/>
</dbReference>
<proteinExistence type="predicted"/>
<accession>A0A2I4GPG9</accession>
<evidence type="ECO:0000256" key="1">
    <source>
        <dbReference type="ARBA" id="ARBA00022723"/>
    </source>
</evidence>
<gene>
    <name evidence="10" type="primary">LOC109009675</name>
</gene>
<dbReference type="Gene3D" id="3.30.50.10">
    <property type="entry name" value="Erythroid Transcription Factor GATA-1, subunit A"/>
    <property type="match status" value="1"/>
</dbReference>
<dbReference type="GO" id="GO:0008270">
    <property type="term" value="F:zinc ion binding"/>
    <property type="evidence" value="ECO:0007669"/>
    <property type="project" value="UniProtKB-KW"/>
</dbReference>
<dbReference type="GO" id="GO:0005634">
    <property type="term" value="C:nucleus"/>
    <property type="evidence" value="ECO:0000318"/>
    <property type="project" value="GO_Central"/>
</dbReference>
<evidence type="ECO:0000256" key="7">
    <source>
        <dbReference type="SAM" id="MobiDB-lite"/>
    </source>
</evidence>
<evidence type="ECO:0000256" key="8">
    <source>
        <dbReference type="SAM" id="Phobius"/>
    </source>
</evidence>
<dbReference type="PROSITE" id="PS50114">
    <property type="entry name" value="GATA_ZN_FINGER_2"/>
    <property type="match status" value="1"/>
</dbReference>
<dbReference type="SMART" id="SM00401">
    <property type="entry name" value="ZnF_GATA"/>
    <property type="match status" value="1"/>
</dbReference>
<reference evidence="10" key="1">
    <citation type="submission" date="2025-08" db="UniProtKB">
        <authorList>
            <consortium name="RefSeq"/>
        </authorList>
    </citation>
    <scope>IDENTIFICATION</scope>
    <source>
        <tissue evidence="10">Leaves</tissue>
    </source>
</reference>
<dbReference type="CDD" id="cd00202">
    <property type="entry name" value="ZnF_GATA"/>
    <property type="match status" value="1"/>
</dbReference>
<keyword evidence="9" id="KW-1185">Reference proteome</keyword>
<sequence length="403" mass="44530">MPFDPSLLVLLFFSLSYVVHLYWTTTTAAITNPSLSLSLISISVSMTPAYLNLPSSLCPLAEQREDDQHLKFYIPSNYQASSSLSCHTFFDGNKDERGISVVEGSQQHDHHEKAHQLIGSSSCDHPQAFPFPSFQSTVLDQEDSKNPDKLSLSCQRDQEAGRDHGSKNAAINGPVQWMSSKMRFMQKMVDPNFPATNRPVRSTKKLQNNQQQQHGIFEMSSSLHNSNNVNAAAAAARVCADCSTTTTPLWRSGPRGPKSLCNACGIRQRKARRAIAEASAAAANHGLVVATDNNISSSVKSSSSSSTNSTIKVQNKEKKLRTSCHFAQYKHKYCKLMSTTDDSNISHDHDHNIMIERPTSKQLSLKDFALSLRNNPAFERVFPKDETEAAILLMELSCGLVHS</sequence>
<evidence type="ECO:0000256" key="6">
    <source>
        <dbReference type="ARBA" id="ARBA00023163"/>
    </source>
</evidence>
<feature type="compositionally biased region" description="Basic and acidic residues" evidence="7">
    <location>
        <begin position="156"/>
        <end position="166"/>
    </location>
</feature>
<dbReference type="Proteomes" id="UP000235220">
    <property type="component" value="Chromosome 6"/>
</dbReference>
<dbReference type="AlphaFoldDB" id="A0A2I4GPG9"/>
<evidence type="ECO:0000256" key="5">
    <source>
        <dbReference type="ARBA" id="ARBA00023125"/>
    </source>
</evidence>
<keyword evidence="6" id="KW-0804">Transcription</keyword>
<feature type="transmembrane region" description="Helical" evidence="8">
    <location>
        <begin position="6"/>
        <end position="23"/>
    </location>
</feature>
<keyword evidence="8" id="KW-0472">Membrane</keyword>
<keyword evidence="3" id="KW-0862">Zinc</keyword>
<dbReference type="OrthoDB" id="2162994at2759"/>
<dbReference type="InterPro" id="IPR013088">
    <property type="entry name" value="Znf_NHR/GATA"/>
</dbReference>
<evidence type="ECO:0000256" key="2">
    <source>
        <dbReference type="ARBA" id="ARBA00022771"/>
    </source>
</evidence>
<protein>
    <submittedName>
        <fullName evidence="10">GATA transcription factor 22</fullName>
    </submittedName>
</protein>
<evidence type="ECO:0000313" key="10">
    <source>
        <dbReference type="RefSeq" id="XP_018845796.1"/>
    </source>
</evidence>